<dbReference type="SUPFAM" id="SSF52799">
    <property type="entry name" value="(Phosphotyrosine protein) phosphatases II"/>
    <property type="match status" value="2"/>
</dbReference>
<keyword evidence="4" id="KW-0812">Transmembrane</keyword>
<feature type="domain" description="Tyrosine specific protein phosphatases" evidence="6">
    <location>
        <begin position="519"/>
        <end position="593"/>
    </location>
</feature>
<feature type="domain" description="Tyrosine-protein phosphatase" evidence="5">
    <location>
        <begin position="331"/>
        <end position="596"/>
    </location>
</feature>
<comment type="caution">
    <text evidence="7">The sequence shown here is derived from an EMBL/GenBank/DDBJ whole genome shotgun (WGS) entry which is preliminary data.</text>
</comment>
<evidence type="ECO:0000313" key="7">
    <source>
        <dbReference type="EMBL" id="TKC53297.1"/>
    </source>
</evidence>
<dbReference type="PROSITE" id="PS50055">
    <property type="entry name" value="TYR_PHOSPHATASE_PTP"/>
    <property type="match status" value="2"/>
</dbReference>
<dbReference type="SMART" id="SM00194">
    <property type="entry name" value="PTPc"/>
    <property type="match status" value="2"/>
</dbReference>
<reference evidence="8" key="1">
    <citation type="journal article" date="2019" name="IScience">
        <title>Narwhal Genome Reveals Long-Term Low Genetic Diversity despite Current Large Abundance Size.</title>
        <authorList>
            <person name="Westbury M.V."/>
            <person name="Petersen B."/>
            <person name="Garde E."/>
            <person name="Heide-Jorgensen M.P."/>
            <person name="Lorenzen E.D."/>
        </authorList>
    </citation>
    <scope>NUCLEOTIDE SEQUENCE [LARGE SCALE GENOMIC DNA]</scope>
</reference>
<dbReference type="InterPro" id="IPR000242">
    <property type="entry name" value="PTP_cat"/>
</dbReference>
<feature type="compositionally biased region" description="Basic and acidic residues" evidence="3">
    <location>
        <begin position="207"/>
        <end position="223"/>
    </location>
</feature>
<dbReference type="InterPro" id="IPR050348">
    <property type="entry name" value="Protein-Tyr_Phosphatase"/>
</dbReference>
<dbReference type="GO" id="GO:0004725">
    <property type="term" value="F:protein tyrosine phosphatase activity"/>
    <property type="evidence" value="ECO:0007669"/>
    <property type="project" value="UniProtKB-EC"/>
</dbReference>
<dbReference type="InterPro" id="IPR000387">
    <property type="entry name" value="Tyr_Pase_dom"/>
</dbReference>
<protein>
    <recommendedName>
        <fullName evidence="1">protein-tyrosine-phosphatase</fullName>
        <ecNumber evidence="1">3.1.3.48</ecNumber>
    </recommendedName>
</protein>
<proteinExistence type="predicted"/>
<dbReference type="SMART" id="SM00404">
    <property type="entry name" value="PTPc_motif"/>
    <property type="match status" value="2"/>
</dbReference>
<evidence type="ECO:0000256" key="4">
    <source>
        <dbReference type="SAM" id="Phobius"/>
    </source>
</evidence>
<feature type="region of interest" description="Disordered" evidence="3">
    <location>
        <begin position="71"/>
        <end position="236"/>
    </location>
</feature>
<dbReference type="EC" id="3.1.3.48" evidence="1"/>
<keyword evidence="4" id="KW-0472">Membrane</keyword>
<dbReference type="FunFam" id="3.90.190.10:FF:000016">
    <property type="entry name" value="receptor-type tyrosine-protein phosphatase gamma isoform X1"/>
    <property type="match status" value="1"/>
</dbReference>
<evidence type="ECO:0000256" key="3">
    <source>
        <dbReference type="SAM" id="MobiDB-lite"/>
    </source>
</evidence>
<gene>
    <name evidence="7" type="ORF">EI555_019203</name>
</gene>
<feature type="transmembrane region" description="Helical" evidence="4">
    <location>
        <begin position="249"/>
        <end position="274"/>
    </location>
</feature>
<dbReference type="Pfam" id="PF15134">
    <property type="entry name" value="CEP15-like"/>
    <property type="match status" value="1"/>
</dbReference>
<feature type="domain" description="Tyrosine-protein phosphatase" evidence="5">
    <location>
        <begin position="597"/>
        <end position="796"/>
    </location>
</feature>
<organism evidence="7 8">
    <name type="scientific">Monodon monoceros</name>
    <name type="common">Narwhal</name>
    <name type="synonym">Ceratodon monodon</name>
    <dbReference type="NCBI Taxonomy" id="40151"/>
    <lineage>
        <taxon>Eukaryota</taxon>
        <taxon>Metazoa</taxon>
        <taxon>Chordata</taxon>
        <taxon>Craniata</taxon>
        <taxon>Vertebrata</taxon>
        <taxon>Euteleostomi</taxon>
        <taxon>Mammalia</taxon>
        <taxon>Eutheria</taxon>
        <taxon>Laurasiatheria</taxon>
        <taxon>Artiodactyla</taxon>
        <taxon>Whippomorpha</taxon>
        <taxon>Cetacea</taxon>
        <taxon>Odontoceti</taxon>
        <taxon>Monodontidae</taxon>
        <taxon>Monodon</taxon>
    </lineage>
</organism>
<dbReference type="PANTHER" id="PTHR19134:SF468">
    <property type="entry name" value="RECEPTOR-TYPE TYROSINE-PROTEIN PHOSPHATASE GAMMA"/>
    <property type="match status" value="1"/>
</dbReference>
<evidence type="ECO:0000313" key="8">
    <source>
        <dbReference type="Proteomes" id="UP000308365"/>
    </source>
</evidence>
<keyword evidence="4" id="KW-1133">Transmembrane helix</keyword>
<evidence type="ECO:0000256" key="2">
    <source>
        <dbReference type="ARBA" id="ARBA00022912"/>
    </source>
</evidence>
<dbReference type="PRINTS" id="PR00700">
    <property type="entry name" value="PRTYPHPHTASE"/>
</dbReference>
<dbReference type="InterPro" id="IPR003595">
    <property type="entry name" value="Tyr_Pase_cat"/>
</dbReference>
<keyword evidence="2" id="KW-0904">Protein phosphatase</keyword>
<dbReference type="Pfam" id="PF00102">
    <property type="entry name" value="Y_phosphatase"/>
    <property type="match status" value="1"/>
</dbReference>
<evidence type="ECO:0000256" key="1">
    <source>
        <dbReference type="ARBA" id="ARBA00013064"/>
    </source>
</evidence>
<feature type="compositionally biased region" description="Acidic residues" evidence="3">
    <location>
        <begin position="107"/>
        <end position="122"/>
    </location>
</feature>
<dbReference type="EMBL" id="RWIC01000008">
    <property type="protein sequence ID" value="TKC53297.1"/>
    <property type="molecule type" value="Genomic_DNA"/>
</dbReference>
<dbReference type="Proteomes" id="UP000308365">
    <property type="component" value="Unassembled WGS sequence"/>
</dbReference>
<dbReference type="PROSITE" id="PS50056">
    <property type="entry name" value="TYR_PHOSPHATASE_2"/>
    <property type="match status" value="2"/>
</dbReference>
<sequence length="987" mass="110050">MAPISSGSSTWTSSGIPFSFVSMATGMGPSSSGSQATVASVVTSTLLAGLGFSGGGISSFPSTVWPTRLPTAAAASKQAGRPVPATPEALASPGPDGDSAPTKDGEGAEEGEKDEKSENEDGEREHEEEGEKGSEKKERNGVTHAPQARSGTEPSPTPSAPGRADQDGGRQTIAGRERDRTAIPTAQPEDALDPRPVTLTQVPPTVTEEHYRENDPKRPETPSKKPMSPGDRFSEDSKFITVNPGRMEWIVPLIVVSALTFVCLILLIAVLVYWRKCFQTAHFYVEDSSSPRVVPNESIPIIPIPDDMEAIPVKQFVKHIGELYSNNQHGFSEDFEEVQRCTADMNITAEHSNHPDNKHKNRYINILAYDHSRVKLRPLPGKDSKHSDYINANYVDGYNKAKAYIATQGPLKSTFEDFWRMIWEQNTGIIVMITNLVEKGRRKCDQYWPTENSEEYGNIIVTLKSTKVHACYTVRRFSVRNTKVKKGQKGNPKGRQNERVVIQYHYTQWPDMGVPEYALPVLTFVRRSSAARTPEMGPVLVHCSAGVGRTGTYIVIDSMLQQIKDKSTVNVLGFLKHIRTQRNYLVQTEALTNYIHLHGYYRSNEFIITQHPLPHTTKDFWRMIWDHNAQIIVMLPDNQSLAEDEFVYWPSREESMNCEAFTVTLISKDRLCLSNEEQIIIHDFILEATQDDYVLEVRHFQCPKWPNPDAPISSTFELINVIKEEALTRDGPTIVHDEYGAVSAGMLCALTTLSQQLENENAVDVFQVAKMINLMRPGVFTDIEQYQFVYKAMLSLVSTKENGNGPMTVDKNGAVLMADESDPAESMESLDVMTSPRVASRLRKDGGVATPRSAPRPNVHTVGGALPEEALYRGLLRVSQRLMLLQQMGNKLGDQNKEKTPQMQTAETALQRNLSLLKDIEAAEKSLQTQNHPVPPPEVASLETLYWASVEEYIPKWEQFLLGRAPYPIGVENPNEAEDTIQKEVQQ</sequence>
<dbReference type="AlphaFoldDB" id="A0A4U1FTR5"/>
<evidence type="ECO:0000259" key="5">
    <source>
        <dbReference type="PROSITE" id="PS50055"/>
    </source>
</evidence>
<dbReference type="PANTHER" id="PTHR19134">
    <property type="entry name" value="RECEPTOR-TYPE TYROSINE-PROTEIN PHOSPHATASE"/>
    <property type="match status" value="1"/>
</dbReference>
<feature type="domain" description="Tyrosine specific protein phosphatases" evidence="6">
    <location>
        <begin position="713"/>
        <end position="787"/>
    </location>
</feature>
<accession>A0A4U1FTR5</accession>
<keyword evidence="2" id="KW-0378">Hydrolase</keyword>
<dbReference type="Gene3D" id="3.90.190.10">
    <property type="entry name" value="Protein tyrosine phosphatase superfamily"/>
    <property type="match status" value="2"/>
</dbReference>
<name>A0A4U1FTR5_MONMO</name>
<dbReference type="InterPro" id="IPR028006">
    <property type="entry name" value="CEP15-like"/>
</dbReference>
<feature type="compositionally biased region" description="Basic and acidic residues" evidence="3">
    <location>
        <begin position="123"/>
        <end position="141"/>
    </location>
</feature>
<feature type="compositionally biased region" description="Low complexity" evidence="3">
    <location>
        <begin position="194"/>
        <end position="206"/>
    </location>
</feature>
<dbReference type="PROSITE" id="PS00383">
    <property type="entry name" value="TYR_PHOSPHATASE_1"/>
    <property type="match status" value="1"/>
</dbReference>
<dbReference type="InterPro" id="IPR029021">
    <property type="entry name" value="Prot-tyrosine_phosphatase-like"/>
</dbReference>
<dbReference type="InterPro" id="IPR016130">
    <property type="entry name" value="Tyr_Pase_AS"/>
</dbReference>
<evidence type="ECO:0000259" key="6">
    <source>
        <dbReference type="PROSITE" id="PS50056"/>
    </source>
</evidence>